<feature type="non-terminal residue" evidence="2">
    <location>
        <position position="1"/>
    </location>
</feature>
<reference evidence="2" key="1">
    <citation type="journal article" date="2021" name="PeerJ">
        <title>Extensive microbial diversity within the chicken gut microbiome revealed by metagenomics and culture.</title>
        <authorList>
            <person name="Gilroy R."/>
            <person name="Ravi A."/>
            <person name="Getino M."/>
            <person name="Pursley I."/>
            <person name="Horton D.L."/>
            <person name="Alikhan N.F."/>
            <person name="Baker D."/>
            <person name="Gharbi K."/>
            <person name="Hall N."/>
            <person name="Watson M."/>
            <person name="Adriaenssens E.M."/>
            <person name="Foster-Nyarko E."/>
            <person name="Jarju S."/>
            <person name="Secka A."/>
            <person name="Antonio M."/>
            <person name="Oren A."/>
            <person name="Chaudhuri R.R."/>
            <person name="La Ragione R."/>
            <person name="Hildebrand F."/>
            <person name="Pallen M.J."/>
        </authorList>
    </citation>
    <scope>NUCLEOTIDE SEQUENCE</scope>
    <source>
        <strain evidence="2">CHK179-7159</strain>
    </source>
</reference>
<reference evidence="2" key="2">
    <citation type="submission" date="2021-04" db="EMBL/GenBank/DDBJ databases">
        <authorList>
            <person name="Gilroy R."/>
        </authorList>
    </citation>
    <scope>NUCLEOTIDE SEQUENCE</scope>
    <source>
        <strain evidence="2">CHK179-7159</strain>
    </source>
</reference>
<dbReference type="CDD" id="cd00093">
    <property type="entry name" value="HTH_XRE"/>
    <property type="match status" value="1"/>
</dbReference>
<dbReference type="SUPFAM" id="SSF47413">
    <property type="entry name" value="lambda repressor-like DNA-binding domains"/>
    <property type="match status" value="1"/>
</dbReference>
<comment type="caution">
    <text evidence="2">The sequence shown here is derived from an EMBL/GenBank/DDBJ whole genome shotgun (WGS) entry which is preliminary data.</text>
</comment>
<dbReference type="EMBL" id="DWYY01000030">
    <property type="protein sequence ID" value="HJA91958.1"/>
    <property type="molecule type" value="Genomic_DNA"/>
</dbReference>
<sequence length="116" mass="13111">EDEMIPAIDKKKTGERIRFFMGKRSLSPVDIQAYLELSCVQTVYRWLDGTNIPSVDNLYALSCLFQVKMDDLVAGTADCARITPFWSGMQACFILDGFHRRVLTYYEALCLDTGAA</sequence>
<gene>
    <name evidence="2" type="ORF">H9717_02365</name>
</gene>
<dbReference type="InterPro" id="IPR010982">
    <property type="entry name" value="Lambda_DNA-bd_dom_sf"/>
</dbReference>
<dbReference type="Gene3D" id="1.10.260.40">
    <property type="entry name" value="lambda repressor-like DNA-binding domains"/>
    <property type="match status" value="1"/>
</dbReference>
<dbReference type="Proteomes" id="UP000886858">
    <property type="component" value="Unassembled WGS sequence"/>
</dbReference>
<evidence type="ECO:0000313" key="2">
    <source>
        <dbReference type="EMBL" id="HJA91958.1"/>
    </source>
</evidence>
<dbReference type="PROSITE" id="PS50943">
    <property type="entry name" value="HTH_CROC1"/>
    <property type="match status" value="1"/>
</dbReference>
<dbReference type="InterPro" id="IPR001387">
    <property type="entry name" value="Cro/C1-type_HTH"/>
</dbReference>
<evidence type="ECO:0000259" key="1">
    <source>
        <dbReference type="PROSITE" id="PS50943"/>
    </source>
</evidence>
<evidence type="ECO:0000313" key="3">
    <source>
        <dbReference type="Proteomes" id="UP000886858"/>
    </source>
</evidence>
<protein>
    <submittedName>
        <fullName evidence="2">Helix-turn-helix domain-containing protein</fullName>
    </submittedName>
</protein>
<accession>A0A9D2I572</accession>
<proteinExistence type="predicted"/>
<feature type="domain" description="HTH cro/C1-type" evidence="1">
    <location>
        <begin position="40"/>
        <end position="72"/>
    </location>
</feature>
<dbReference type="GO" id="GO:0003677">
    <property type="term" value="F:DNA binding"/>
    <property type="evidence" value="ECO:0007669"/>
    <property type="project" value="InterPro"/>
</dbReference>
<organism evidence="2 3">
    <name type="scientific">Candidatus Eisenbergiella merdipullorum</name>
    <dbReference type="NCBI Taxonomy" id="2838553"/>
    <lineage>
        <taxon>Bacteria</taxon>
        <taxon>Bacillati</taxon>
        <taxon>Bacillota</taxon>
        <taxon>Clostridia</taxon>
        <taxon>Lachnospirales</taxon>
        <taxon>Lachnospiraceae</taxon>
        <taxon>Eisenbergiella</taxon>
    </lineage>
</organism>
<name>A0A9D2I572_9FIRM</name>
<dbReference type="AlphaFoldDB" id="A0A9D2I572"/>